<gene>
    <name evidence="1" type="ORF">LTR97_002335</name>
</gene>
<name>A0AAN7WPQ8_9PEZI</name>
<dbReference type="GO" id="GO:0006044">
    <property type="term" value="P:N-acetylglucosamine metabolic process"/>
    <property type="evidence" value="ECO:0007669"/>
    <property type="project" value="TreeGrafter"/>
</dbReference>
<dbReference type="Pfam" id="PF12239">
    <property type="entry name" value="DUF3605"/>
    <property type="match status" value="1"/>
</dbReference>
<dbReference type="AlphaFoldDB" id="A0AAN7WPQ8"/>
<proteinExistence type="predicted"/>
<reference evidence="1" key="1">
    <citation type="submission" date="2023-08" db="EMBL/GenBank/DDBJ databases">
        <title>Black Yeasts Isolated from many extreme environments.</title>
        <authorList>
            <person name="Coleine C."/>
            <person name="Stajich J.E."/>
            <person name="Selbmann L."/>
        </authorList>
    </citation>
    <scope>NUCLEOTIDE SEQUENCE</scope>
    <source>
        <strain evidence="1">CCFEE 5810</strain>
    </source>
</reference>
<comment type="caution">
    <text evidence="1">The sequence shown here is derived from an EMBL/GenBank/DDBJ whole genome shotgun (WGS) entry which is preliminary data.</text>
</comment>
<accession>A0AAN7WPQ8</accession>
<dbReference type="InterPro" id="IPR022036">
    <property type="entry name" value="DUF3605"/>
</dbReference>
<sequence>MAANDKAASTTPFWNVNVPPSHHTKDCPDYLEYAFTNHKDREILSTMDADYRRQTWPEVSCFIRENRLDLFQRVPSDLRLYRDYCAKLVREYGSVMKFVMDERLRWQDLEARGKGFEDAADYKILLNDWPYGVDERIVHVVVWTKFELVSDPATDDLTPEARKEIEAFVDERFVSRCGKENVIWFKNWSSLKSIHAVEHFHVMLFDPDKNFVKEITGGDVALAEKVGKPGQA</sequence>
<evidence type="ECO:0008006" key="3">
    <source>
        <dbReference type="Google" id="ProtNLM"/>
    </source>
</evidence>
<evidence type="ECO:0000313" key="1">
    <source>
        <dbReference type="EMBL" id="KAK5705218.1"/>
    </source>
</evidence>
<dbReference type="GO" id="GO:0005737">
    <property type="term" value="C:cytoplasm"/>
    <property type="evidence" value="ECO:0007669"/>
    <property type="project" value="TreeGrafter"/>
</dbReference>
<dbReference type="Proteomes" id="UP001310594">
    <property type="component" value="Unassembled WGS sequence"/>
</dbReference>
<evidence type="ECO:0000313" key="2">
    <source>
        <dbReference type="Proteomes" id="UP001310594"/>
    </source>
</evidence>
<protein>
    <recommendedName>
        <fullName evidence="3">N-acetylglucosamine-induced protein 1</fullName>
    </recommendedName>
</protein>
<organism evidence="1 2">
    <name type="scientific">Elasticomyces elasticus</name>
    <dbReference type="NCBI Taxonomy" id="574655"/>
    <lineage>
        <taxon>Eukaryota</taxon>
        <taxon>Fungi</taxon>
        <taxon>Dikarya</taxon>
        <taxon>Ascomycota</taxon>
        <taxon>Pezizomycotina</taxon>
        <taxon>Dothideomycetes</taxon>
        <taxon>Dothideomycetidae</taxon>
        <taxon>Mycosphaerellales</taxon>
        <taxon>Teratosphaeriaceae</taxon>
        <taxon>Elasticomyces</taxon>
    </lineage>
</organism>
<dbReference type="PANTHER" id="PTHR35020:SF4">
    <property type="entry name" value="N-ACETYLGLUCOSAMINE-INDUCED PROTEIN 1"/>
    <property type="match status" value="1"/>
</dbReference>
<dbReference type="EMBL" id="JAVRQU010000003">
    <property type="protein sequence ID" value="KAK5705218.1"/>
    <property type="molecule type" value="Genomic_DNA"/>
</dbReference>
<dbReference type="PANTHER" id="PTHR35020">
    <property type="entry name" value="N-ACETYLGLUCOSAMINE-INDUCED PROTEIN 1"/>
    <property type="match status" value="1"/>
</dbReference>